<dbReference type="InterPro" id="IPR050905">
    <property type="entry name" value="Plant_NBS-LRR"/>
</dbReference>
<accession>A0AAP0S7A8</accession>
<comment type="caution">
    <text evidence="4">The sequence shown here is derived from an EMBL/GenBank/DDBJ whole genome shotgun (WGS) entry which is preliminary data.</text>
</comment>
<gene>
    <name evidence="4" type="ORF">L1049_009072</name>
</gene>
<evidence type="ECO:0000313" key="4">
    <source>
        <dbReference type="EMBL" id="KAK9290893.1"/>
    </source>
</evidence>
<dbReference type="Proteomes" id="UP001415857">
    <property type="component" value="Unassembled WGS sequence"/>
</dbReference>
<name>A0AAP0S7A8_LIQFO</name>
<keyword evidence="5" id="KW-1185">Reference proteome</keyword>
<evidence type="ECO:0000259" key="3">
    <source>
        <dbReference type="Pfam" id="PF23247"/>
    </source>
</evidence>
<dbReference type="Gene3D" id="3.80.10.10">
    <property type="entry name" value="Ribonuclease Inhibitor"/>
    <property type="match status" value="1"/>
</dbReference>
<evidence type="ECO:0000256" key="1">
    <source>
        <dbReference type="ARBA" id="ARBA00022821"/>
    </source>
</evidence>
<dbReference type="AlphaFoldDB" id="A0AAP0S7A8"/>
<dbReference type="InterPro" id="IPR057135">
    <property type="entry name" value="At4g27190-like_LRR"/>
</dbReference>
<evidence type="ECO:0000313" key="5">
    <source>
        <dbReference type="Proteomes" id="UP001415857"/>
    </source>
</evidence>
<proteinExistence type="predicted"/>
<evidence type="ECO:0000256" key="2">
    <source>
        <dbReference type="SAM" id="MobiDB-lite"/>
    </source>
</evidence>
<feature type="region of interest" description="Disordered" evidence="2">
    <location>
        <begin position="304"/>
        <end position="352"/>
    </location>
</feature>
<dbReference type="PANTHER" id="PTHR33463">
    <property type="entry name" value="NB-ARC DOMAIN-CONTAINING PROTEIN-RELATED"/>
    <property type="match status" value="1"/>
</dbReference>
<dbReference type="SUPFAM" id="SSF52047">
    <property type="entry name" value="RNI-like"/>
    <property type="match status" value="1"/>
</dbReference>
<feature type="compositionally biased region" description="Basic and acidic residues" evidence="2">
    <location>
        <begin position="317"/>
        <end position="328"/>
    </location>
</feature>
<organism evidence="4 5">
    <name type="scientific">Liquidambar formosana</name>
    <name type="common">Formosan gum</name>
    <dbReference type="NCBI Taxonomy" id="63359"/>
    <lineage>
        <taxon>Eukaryota</taxon>
        <taxon>Viridiplantae</taxon>
        <taxon>Streptophyta</taxon>
        <taxon>Embryophyta</taxon>
        <taxon>Tracheophyta</taxon>
        <taxon>Spermatophyta</taxon>
        <taxon>Magnoliopsida</taxon>
        <taxon>eudicotyledons</taxon>
        <taxon>Gunneridae</taxon>
        <taxon>Pentapetalae</taxon>
        <taxon>Saxifragales</taxon>
        <taxon>Altingiaceae</taxon>
        <taxon>Liquidambar</taxon>
    </lineage>
</organism>
<reference evidence="4 5" key="1">
    <citation type="journal article" date="2024" name="Plant J.">
        <title>Genome sequences and population genomics reveal climatic adaptation and genomic divergence between two closely related sweetgum species.</title>
        <authorList>
            <person name="Xu W.Q."/>
            <person name="Ren C.Q."/>
            <person name="Zhang X.Y."/>
            <person name="Comes H.P."/>
            <person name="Liu X.H."/>
            <person name="Li Y.G."/>
            <person name="Kettle C.J."/>
            <person name="Jalonen R."/>
            <person name="Gaisberger H."/>
            <person name="Ma Y.Z."/>
            <person name="Qiu Y.X."/>
        </authorList>
    </citation>
    <scope>NUCLEOTIDE SEQUENCE [LARGE SCALE GENOMIC DNA]</scope>
    <source>
        <strain evidence="4">Hangzhou</strain>
    </source>
</reference>
<feature type="domain" description="Disease resistance protein At4g27190-like leucine-rich repeats" evidence="3">
    <location>
        <begin position="168"/>
        <end position="258"/>
    </location>
</feature>
<dbReference type="EMBL" id="JBBPBK010000002">
    <property type="protein sequence ID" value="KAK9290893.1"/>
    <property type="molecule type" value="Genomic_DNA"/>
</dbReference>
<feature type="domain" description="Disease resistance protein At4g27190-like leucine-rich repeats" evidence="3">
    <location>
        <begin position="2"/>
        <end position="115"/>
    </location>
</feature>
<dbReference type="InterPro" id="IPR032675">
    <property type="entry name" value="LRR_dom_sf"/>
</dbReference>
<sequence>MRVQSCNKLLIVFSSNLIQSLQNLEKLEVKNCDSLELVFDFAGINIEALTCLKNLKLLCLPKLTHLWKKTPPQIHGFQSLLSVEVDDCRSLKNIFTPSIAKVLVKLEALRVCACAITEIVGKDEEDGEENEEVTKVTVFPQLNRLHLENLPNLFSFGPKPYTFKWPALKELSLNNANMKVFVPAFLSTQKQRTINVKSHEKQVAFPSLEDLYLHFMDKLNEICCEIDHRGIRGFQNLKYLQVWNCGSLRHVFYPSMARGGVGNTMTVKEVGSRAKAEKLCDAITMAVVSQTPCLAKSSIPEVTVNGNGPSKLGEPSHTADKSLGRNRFDTLGSSDGEQDPADCGNGQEKSVPVKSINTAGHKISKKKLPTTSGLAISTGFINKHTVVPNTSEGENGKVTPLLDGLPVKTPTVFSIPLVMNGKSKGQPLEKPIKGQRTHTLLALPRPEHSSGQLPVEIDTDQPQPSVGIVQ</sequence>
<feature type="region of interest" description="Disordered" evidence="2">
    <location>
        <begin position="442"/>
        <end position="470"/>
    </location>
</feature>
<dbReference type="PANTHER" id="PTHR33463:SF203">
    <property type="entry name" value="AAA+ ATPASE DOMAIN-CONTAINING PROTEIN"/>
    <property type="match status" value="1"/>
</dbReference>
<dbReference type="Pfam" id="PF23247">
    <property type="entry name" value="LRR_RPS2"/>
    <property type="match status" value="2"/>
</dbReference>
<keyword evidence="1" id="KW-0611">Plant defense</keyword>
<protein>
    <recommendedName>
        <fullName evidence="3">Disease resistance protein At4g27190-like leucine-rich repeats domain-containing protein</fullName>
    </recommendedName>
</protein>